<dbReference type="EMBL" id="JAIXMP010000060">
    <property type="protein sequence ID" value="KAI9244376.1"/>
    <property type="molecule type" value="Genomic_DNA"/>
</dbReference>
<name>A0AAD5JLX5_9FUNG</name>
<protein>
    <submittedName>
        <fullName evidence="1">Uncharacterized protein</fullName>
    </submittedName>
</protein>
<evidence type="ECO:0000313" key="2">
    <source>
        <dbReference type="Proteomes" id="UP001209540"/>
    </source>
</evidence>
<reference evidence="1" key="2">
    <citation type="submission" date="2023-02" db="EMBL/GenBank/DDBJ databases">
        <authorList>
            <consortium name="DOE Joint Genome Institute"/>
            <person name="Mondo S.J."/>
            <person name="Chang Y."/>
            <person name="Wang Y."/>
            <person name="Ahrendt S."/>
            <person name="Andreopoulos W."/>
            <person name="Barry K."/>
            <person name="Beard J."/>
            <person name="Benny G.L."/>
            <person name="Blankenship S."/>
            <person name="Bonito G."/>
            <person name="Cuomo C."/>
            <person name="Desiro A."/>
            <person name="Gervers K.A."/>
            <person name="Hundley H."/>
            <person name="Kuo A."/>
            <person name="LaButti K."/>
            <person name="Lang B.F."/>
            <person name="Lipzen A."/>
            <person name="O'Donnell K."/>
            <person name="Pangilinan J."/>
            <person name="Reynolds N."/>
            <person name="Sandor L."/>
            <person name="Smith M.W."/>
            <person name="Tsang A."/>
            <person name="Grigoriev I.V."/>
            <person name="Stajich J.E."/>
            <person name="Spatafora J.W."/>
        </authorList>
    </citation>
    <scope>NUCLEOTIDE SEQUENCE</scope>
    <source>
        <strain evidence="1">RSA 2281</strain>
    </source>
</reference>
<keyword evidence="2" id="KW-1185">Reference proteome</keyword>
<accession>A0AAD5JLX5</accession>
<gene>
    <name evidence="1" type="ORF">BDA99DRAFT_544057</name>
</gene>
<comment type="caution">
    <text evidence="1">The sequence shown here is derived from an EMBL/GenBank/DDBJ whole genome shotgun (WGS) entry which is preliminary data.</text>
</comment>
<organism evidence="1 2">
    <name type="scientific">Phascolomyces articulosus</name>
    <dbReference type="NCBI Taxonomy" id="60185"/>
    <lineage>
        <taxon>Eukaryota</taxon>
        <taxon>Fungi</taxon>
        <taxon>Fungi incertae sedis</taxon>
        <taxon>Mucoromycota</taxon>
        <taxon>Mucoromycotina</taxon>
        <taxon>Mucoromycetes</taxon>
        <taxon>Mucorales</taxon>
        <taxon>Lichtheimiaceae</taxon>
        <taxon>Phascolomyces</taxon>
    </lineage>
</organism>
<dbReference type="AlphaFoldDB" id="A0AAD5JLX5"/>
<evidence type="ECO:0000313" key="1">
    <source>
        <dbReference type="EMBL" id="KAI9244376.1"/>
    </source>
</evidence>
<dbReference type="Proteomes" id="UP001209540">
    <property type="component" value="Unassembled WGS sequence"/>
</dbReference>
<proteinExistence type="predicted"/>
<sequence>MPEAIKKVYNEYIQKNEQYQKDREKKAPEAIEKGYPQDINFKALPEQILPHLETLVKIAKGKLYSPFHDNEEAFFKENKRFVKRSTMARMSHMEIADIMEYEVEMSCYEFYNPLYIGYNIQQDLDISYSKAYEILISSHKYGNYTYNDVVDEDYDD</sequence>
<reference evidence="1" key="1">
    <citation type="journal article" date="2022" name="IScience">
        <title>Evolution of zygomycete secretomes and the origins of terrestrial fungal ecologies.</title>
        <authorList>
            <person name="Chang Y."/>
            <person name="Wang Y."/>
            <person name="Mondo S."/>
            <person name="Ahrendt S."/>
            <person name="Andreopoulos W."/>
            <person name="Barry K."/>
            <person name="Beard J."/>
            <person name="Benny G.L."/>
            <person name="Blankenship S."/>
            <person name="Bonito G."/>
            <person name="Cuomo C."/>
            <person name="Desiro A."/>
            <person name="Gervers K.A."/>
            <person name="Hundley H."/>
            <person name="Kuo A."/>
            <person name="LaButti K."/>
            <person name="Lang B.F."/>
            <person name="Lipzen A."/>
            <person name="O'Donnell K."/>
            <person name="Pangilinan J."/>
            <person name="Reynolds N."/>
            <person name="Sandor L."/>
            <person name="Smith M.E."/>
            <person name="Tsang A."/>
            <person name="Grigoriev I.V."/>
            <person name="Stajich J.E."/>
            <person name="Spatafora J.W."/>
        </authorList>
    </citation>
    <scope>NUCLEOTIDE SEQUENCE</scope>
    <source>
        <strain evidence="1">RSA 2281</strain>
    </source>
</reference>